<name>A0A5C4MJC9_9ACTN</name>
<comment type="catalytic activity">
    <reaction evidence="5">
        <text>a quinone + NADH + 5 H(+)(in) = a quinol + NAD(+) + 4 H(+)(out)</text>
        <dbReference type="Rhea" id="RHEA:57888"/>
        <dbReference type="ChEBI" id="CHEBI:15378"/>
        <dbReference type="ChEBI" id="CHEBI:24646"/>
        <dbReference type="ChEBI" id="CHEBI:57540"/>
        <dbReference type="ChEBI" id="CHEBI:57945"/>
        <dbReference type="ChEBI" id="CHEBI:132124"/>
    </reaction>
</comment>
<comment type="subcellular location">
    <subcellularLocation>
        <location evidence="5">Cell membrane</location>
        <topology evidence="5">Multi-pass membrane protein</topology>
    </subcellularLocation>
    <subcellularLocation>
        <location evidence="1">Endomembrane system</location>
        <topology evidence="1">Multi-pass membrane protein</topology>
    </subcellularLocation>
    <subcellularLocation>
        <location evidence="6">Membrane</location>
        <topology evidence="6">Multi-pass membrane protein</topology>
    </subcellularLocation>
</comment>
<proteinExistence type="inferred from homology"/>
<keyword evidence="9" id="KW-0560">Oxidoreductase</keyword>
<dbReference type="AlphaFoldDB" id="A0A5C4MJC9"/>
<feature type="transmembrane region" description="Helical" evidence="5">
    <location>
        <begin position="315"/>
        <end position="334"/>
    </location>
</feature>
<dbReference type="PANTHER" id="PTHR22773">
    <property type="entry name" value="NADH DEHYDROGENASE"/>
    <property type="match status" value="1"/>
</dbReference>
<dbReference type="OrthoDB" id="9811718at2"/>
<evidence type="ECO:0000256" key="1">
    <source>
        <dbReference type="ARBA" id="ARBA00004127"/>
    </source>
</evidence>
<sequence>MAPSPIDAPDIEYATLSPLLIVLGVAVLGVLVEAFVPRAYRFVTQVVLALAGLVAALVATVWVGSDLPEVGGDVVARGGPTGMGALSVDGPAVFTWGMLLVFGVLGVMLFAERRLDGGLSAFTSQASTPPGSGDERRATRLRIEHSEVFPLALFALGGMMFFASANDLLAMFVALEVLSLPLYLMCGLARRRRLLSQEAAMKYFLLGAFSSAFFLYGIAFVYGYAGSFALGDVSTAVSERIGGQNLLLAGMALILVGLLFKVAAVPFHAWTPDVYQGAPTPVTAFMAAGTKAAAFVAMLRIFYVAFDGARWDWTPVIWAVAIVTMLFGAIVSIAQTDVKRMLAYSSIAHAGFVLVGLAGLVTGSGLTSVSAILFYLLAYGVAVIGAFAVVMLVRDAGGETTHLSRWAGLGKESPLVACVFTLFLLSFAGIPLTGGFISKWSVFAAAWEGGAWPLVVVGVVASAIALFFYVRVVVLLFFAPPQGDGPSVVVPSPLTSSVIVVAAAVTIVLGVLPGPVLELVQQVGAFVR</sequence>
<dbReference type="GO" id="GO:0042773">
    <property type="term" value="P:ATP synthesis coupled electron transport"/>
    <property type="evidence" value="ECO:0007669"/>
    <property type="project" value="InterPro"/>
</dbReference>
<dbReference type="Proteomes" id="UP000306740">
    <property type="component" value="Unassembled WGS sequence"/>
</dbReference>
<keyword evidence="3 5" id="KW-1133">Transmembrane helix</keyword>
<dbReference type="NCBIfam" id="NF004441">
    <property type="entry name" value="PRK05777.1-4"/>
    <property type="match status" value="1"/>
</dbReference>
<evidence type="ECO:0000256" key="5">
    <source>
        <dbReference type="HAMAP-Rule" id="MF_00445"/>
    </source>
</evidence>
<feature type="transmembrane region" description="Helical" evidence="5">
    <location>
        <begin position="93"/>
        <end position="111"/>
    </location>
</feature>
<keyword evidence="4 5" id="KW-0472">Membrane</keyword>
<comment type="similarity">
    <text evidence="5">Belongs to the complex I subunit 2 family.</text>
</comment>
<feature type="domain" description="NADH:quinone oxidoreductase/Mrp antiporter transmembrane" evidence="7">
    <location>
        <begin position="165"/>
        <end position="464"/>
    </location>
</feature>
<reference evidence="9 10" key="1">
    <citation type="submission" date="2019-05" db="EMBL/GenBank/DDBJ databases">
        <title>Mumia sp. nov., isolated from the intestinal contents of plateau pika (Ochotona curzoniae) in the Qinghai-Tibet plateau of China.</title>
        <authorList>
            <person name="Tian Z."/>
        </authorList>
    </citation>
    <scope>NUCLEOTIDE SEQUENCE [LARGE SCALE GENOMIC DNA]</scope>
    <source>
        <strain evidence="10">527</strain>
        <strain evidence="9">Z527</strain>
    </source>
</reference>
<feature type="transmembrane region" description="Helical" evidence="5">
    <location>
        <begin position="490"/>
        <end position="512"/>
    </location>
</feature>
<accession>A0A5C4MJC9</accession>
<dbReference type="GO" id="GO:0048038">
    <property type="term" value="F:quinone binding"/>
    <property type="evidence" value="ECO:0007669"/>
    <property type="project" value="UniProtKB-KW"/>
</dbReference>
<feature type="transmembrane region" description="Helical" evidence="5">
    <location>
        <begin position="414"/>
        <end position="438"/>
    </location>
</feature>
<evidence type="ECO:0000259" key="7">
    <source>
        <dbReference type="Pfam" id="PF00361"/>
    </source>
</evidence>
<feature type="transmembrane region" description="Helical" evidence="5">
    <location>
        <begin position="169"/>
        <end position="189"/>
    </location>
</feature>
<dbReference type="EMBL" id="VDFR01000257">
    <property type="protein sequence ID" value="TNC24800.1"/>
    <property type="molecule type" value="Genomic_DNA"/>
</dbReference>
<protein>
    <recommendedName>
        <fullName evidence="5">NADH-quinone oxidoreductase subunit N</fullName>
        <ecNumber evidence="5">7.1.1.-</ecNumber>
    </recommendedName>
    <alternativeName>
        <fullName evidence="5">NADH dehydrogenase I subunit N</fullName>
    </alternativeName>
    <alternativeName>
        <fullName evidence="5">NDH-1 subunit N</fullName>
    </alternativeName>
</protein>
<dbReference type="RefSeq" id="WP_139088590.1">
    <property type="nucleotide sequence ID" value="NZ_VDFR01000069.1"/>
</dbReference>
<dbReference type="InterPro" id="IPR001750">
    <property type="entry name" value="ND/Mrp_TM"/>
</dbReference>
<gene>
    <name evidence="5 9" type="primary">nuoN</name>
    <name evidence="9" type="ORF">FHE65_15220</name>
    <name evidence="8" type="ORF">FHE65_35225</name>
</gene>
<evidence type="ECO:0000313" key="8">
    <source>
        <dbReference type="EMBL" id="TNC24800.1"/>
    </source>
</evidence>
<feature type="transmembrane region" description="Helical" evidence="5">
    <location>
        <begin position="245"/>
        <end position="270"/>
    </location>
</feature>
<dbReference type="HAMAP" id="MF_00445">
    <property type="entry name" value="NDH1_NuoN_1"/>
    <property type="match status" value="1"/>
</dbReference>
<evidence type="ECO:0000256" key="2">
    <source>
        <dbReference type="ARBA" id="ARBA00022692"/>
    </source>
</evidence>
<dbReference type="GO" id="GO:0012505">
    <property type="term" value="C:endomembrane system"/>
    <property type="evidence" value="ECO:0007669"/>
    <property type="project" value="UniProtKB-SubCell"/>
</dbReference>
<dbReference type="InterPro" id="IPR010096">
    <property type="entry name" value="NADH-Q_OxRdtase_suN/2"/>
</dbReference>
<keyword evidence="5" id="KW-0520">NAD</keyword>
<comment type="function">
    <text evidence="5">NDH-1 shuttles electrons from NADH, via FMN and iron-sulfur (Fe-S) centers, to quinones in the respiratory chain. The immediate electron acceptor for the enzyme in this species is believed to be a menaquinone. Couples the redox reaction to proton translocation (for every two electrons transferred, four hydrogen ions are translocated across the cytoplasmic membrane), and thus conserves the redox energy in a proton gradient.</text>
</comment>
<feature type="transmembrane region" description="Helical" evidence="5">
    <location>
        <begin position="146"/>
        <end position="163"/>
    </location>
</feature>
<feature type="transmembrane region" description="Helical" evidence="5">
    <location>
        <begin position="42"/>
        <end position="63"/>
    </location>
</feature>
<dbReference type="GO" id="GO:0008137">
    <property type="term" value="F:NADH dehydrogenase (ubiquinone) activity"/>
    <property type="evidence" value="ECO:0007669"/>
    <property type="project" value="InterPro"/>
</dbReference>
<keyword evidence="5" id="KW-0874">Quinone</keyword>
<feature type="transmembrane region" description="Helical" evidence="5">
    <location>
        <begin position="372"/>
        <end position="393"/>
    </location>
</feature>
<dbReference type="GO" id="GO:0050136">
    <property type="term" value="F:NADH dehydrogenase (quinone) (non-electrogenic) activity"/>
    <property type="evidence" value="ECO:0007669"/>
    <property type="project" value="UniProtKB-UniRule"/>
</dbReference>
<comment type="caution">
    <text evidence="9">The sequence shown here is derived from an EMBL/GenBank/DDBJ whole genome shotgun (WGS) entry which is preliminary data.</text>
</comment>
<feature type="transmembrane region" description="Helical" evidence="5">
    <location>
        <begin position="341"/>
        <end position="360"/>
    </location>
</feature>
<dbReference type="EMBL" id="VDFR01000069">
    <property type="protein sequence ID" value="TNC45226.1"/>
    <property type="molecule type" value="Genomic_DNA"/>
</dbReference>
<dbReference type="NCBIfam" id="TIGR01770">
    <property type="entry name" value="NDH_I_N"/>
    <property type="match status" value="1"/>
</dbReference>
<feature type="transmembrane region" description="Helical" evidence="5">
    <location>
        <begin position="282"/>
        <end position="303"/>
    </location>
</feature>
<dbReference type="GO" id="GO:0005886">
    <property type="term" value="C:plasma membrane"/>
    <property type="evidence" value="ECO:0007669"/>
    <property type="project" value="UniProtKB-SubCell"/>
</dbReference>
<evidence type="ECO:0000313" key="9">
    <source>
        <dbReference type="EMBL" id="TNC45226.1"/>
    </source>
</evidence>
<dbReference type="Pfam" id="PF00361">
    <property type="entry name" value="Proton_antipo_M"/>
    <property type="match status" value="1"/>
</dbReference>
<organism evidence="9 10">
    <name type="scientific">Mumia zhuanghuii</name>
    <dbReference type="NCBI Taxonomy" id="2585211"/>
    <lineage>
        <taxon>Bacteria</taxon>
        <taxon>Bacillati</taxon>
        <taxon>Actinomycetota</taxon>
        <taxon>Actinomycetes</taxon>
        <taxon>Propionibacteriales</taxon>
        <taxon>Nocardioidaceae</taxon>
        <taxon>Mumia</taxon>
    </lineage>
</organism>
<keyword evidence="5" id="KW-0813">Transport</keyword>
<feature type="transmembrane region" description="Helical" evidence="5">
    <location>
        <begin position="13"/>
        <end position="35"/>
    </location>
</feature>
<evidence type="ECO:0000256" key="3">
    <source>
        <dbReference type="ARBA" id="ARBA00022989"/>
    </source>
</evidence>
<keyword evidence="5" id="KW-1003">Cell membrane</keyword>
<keyword evidence="5" id="KW-1278">Translocase</keyword>
<dbReference type="EC" id="7.1.1.-" evidence="5"/>
<evidence type="ECO:0000256" key="4">
    <source>
        <dbReference type="ARBA" id="ARBA00023136"/>
    </source>
</evidence>
<keyword evidence="2 5" id="KW-0812">Transmembrane</keyword>
<evidence type="ECO:0000313" key="10">
    <source>
        <dbReference type="Proteomes" id="UP000306740"/>
    </source>
</evidence>
<feature type="transmembrane region" description="Helical" evidence="5">
    <location>
        <begin position="201"/>
        <end position="225"/>
    </location>
</feature>
<comment type="subunit">
    <text evidence="5">NDH-1 is composed of 14 different subunits. Subunits NuoA, H, J, K, L, M, N constitute the membrane sector of the complex.</text>
</comment>
<evidence type="ECO:0000256" key="6">
    <source>
        <dbReference type="RuleBase" id="RU000320"/>
    </source>
</evidence>
<feature type="transmembrane region" description="Helical" evidence="5">
    <location>
        <begin position="450"/>
        <end position="478"/>
    </location>
</feature>